<dbReference type="AlphaFoldDB" id="A0A6S7JSA5"/>
<protein>
    <submittedName>
        <fullName evidence="1">Uncharacterized protein</fullName>
    </submittedName>
</protein>
<sequence length="133" mass="14513">MAIGHVLCCCTNLINLLYNNPIKPNSNGFYSDHIPLYFKTKSSLSNINPDGNGFYWCYGQDRLLKQCLGPGVKCGCSLTFNNPISSLHVASLLLAGDLAINLGLNYTINNETDQQSSGIGRAKKIPILYANAR</sequence>
<evidence type="ECO:0000313" key="2">
    <source>
        <dbReference type="Proteomes" id="UP001152795"/>
    </source>
</evidence>
<keyword evidence="2" id="KW-1185">Reference proteome</keyword>
<evidence type="ECO:0000313" key="1">
    <source>
        <dbReference type="EMBL" id="CAB4019101.1"/>
    </source>
</evidence>
<comment type="caution">
    <text evidence="1">The sequence shown here is derived from an EMBL/GenBank/DDBJ whole genome shotgun (WGS) entry which is preliminary data.</text>
</comment>
<feature type="non-terminal residue" evidence="1">
    <location>
        <position position="133"/>
    </location>
</feature>
<dbReference type="Proteomes" id="UP001152795">
    <property type="component" value="Unassembled WGS sequence"/>
</dbReference>
<reference evidence="1" key="1">
    <citation type="submission" date="2020-04" db="EMBL/GenBank/DDBJ databases">
        <authorList>
            <person name="Alioto T."/>
            <person name="Alioto T."/>
            <person name="Gomez Garrido J."/>
        </authorList>
    </citation>
    <scope>NUCLEOTIDE SEQUENCE</scope>
    <source>
        <strain evidence="1">A484AB</strain>
    </source>
</reference>
<name>A0A6S7JSA5_PARCT</name>
<organism evidence="1 2">
    <name type="scientific">Paramuricea clavata</name>
    <name type="common">Red gorgonian</name>
    <name type="synonym">Violescent sea-whip</name>
    <dbReference type="NCBI Taxonomy" id="317549"/>
    <lineage>
        <taxon>Eukaryota</taxon>
        <taxon>Metazoa</taxon>
        <taxon>Cnidaria</taxon>
        <taxon>Anthozoa</taxon>
        <taxon>Octocorallia</taxon>
        <taxon>Malacalcyonacea</taxon>
        <taxon>Plexauridae</taxon>
        <taxon>Paramuricea</taxon>
    </lineage>
</organism>
<accession>A0A6S7JSA5</accession>
<gene>
    <name evidence="1" type="ORF">PACLA_8A035627</name>
</gene>
<proteinExistence type="predicted"/>
<dbReference type="EMBL" id="CACRXK020010299">
    <property type="protein sequence ID" value="CAB4019101.1"/>
    <property type="molecule type" value="Genomic_DNA"/>
</dbReference>